<feature type="non-terminal residue" evidence="1">
    <location>
        <position position="62"/>
    </location>
</feature>
<organism evidence="1">
    <name type="scientific">marine sediment metagenome</name>
    <dbReference type="NCBI Taxonomy" id="412755"/>
    <lineage>
        <taxon>unclassified sequences</taxon>
        <taxon>metagenomes</taxon>
        <taxon>ecological metagenomes</taxon>
    </lineage>
</organism>
<name>A0A0F8WJM4_9ZZZZ</name>
<gene>
    <name evidence="1" type="ORF">LCGC14_3145710</name>
</gene>
<comment type="caution">
    <text evidence="1">The sequence shown here is derived from an EMBL/GenBank/DDBJ whole genome shotgun (WGS) entry which is preliminary data.</text>
</comment>
<dbReference type="InterPro" id="IPR016161">
    <property type="entry name" value="Ald_DH/histidinol_DH"/>
</dbReference>
<protein>
    <recommendedName>
        <fullName evidence="2">Aldehyde dehydrogenase domain-containing protein</fullName>
    </recommendedName>
</protein>
<dbReference type="SUPFAM" id="SSF53720">
    <property type="entry name" value="ALDH-like"/>
    <property type="match status" value="1"/>
</dbReference>
<accession>A0A0F8WJM4</accession>
<reference evidence="1" key="1">
    <citation type="journal article" date="2015" name="Nature">
        <title>Complex archaea that bridge the gap between prokaryotes and eukaryotes.</title>
        <authorList>
            <person name="Spang A."/>
            <person name="Saw J.H."/>
            <person name="Jorgensen S.L."/>
            <person name="Zaremba-Niedzwiedzka K."/>
            <person name="Martijn J."/>
            <person name="Lind A.E."/>
            <person name="van Eijk R."/>
            <person name="Schleper C."/>
            <person name="Guy L."/>
            <person name="Ettema T.J."/>
        </authorList>
    </citation>
    <scope>NUCLEOTIDE SEQUENCE</scope>
</reference>
<proteinExistence type="predicted"/>
<evidence type="ECO:0008006" key="2">
    <source>
        <dbReference type="Google" id="ProtNLM"/>
    </source>
</evidence>
<dbReference type="EMBL" id="LAZR01069091">
    <property type="protein sequence ID" value="KKK48380.1"/>
    <property type="molecule type" value="Genomic_DNA"/>
</dbReference>
<dbReference type="GO" id="GO:0016491">
    <property type="term" value="F:oxidoreductase activity"/>
    <property type="evidence" value="ECO:0007669"/>
    <property type="project" value="InterPro"/>
</dbReference>
<evidence type="ECO:0000313" key="1">
    <source>
        <dbReference type="EMBL" id="KKK48380.1"/>
    </source>
</evidence>
<dbReference type="InterPro" id="IPR016162">
    <property type="entry name" value="Ald_DH_N"/>
</dbReference>
<sequence>MNVAEAFKTMSYGTAPESSSNVDAWLKEHEAGFKMFINGEWVAASETFSTKNPANGKLLGMV</sequence>
<dbReference type="Gene3D" id="3.40.605.10">
    <property type="entry name" value="Aldehyde Dehydrogenase, Chain A, domain 1"/>
    <property type="match status" value="1"/>
</dbReference>
<dbReference type="AlphaFoldDB" id="A0A0F8WJM4"/>